<organism evidence="1 2">
    <name type="scientific">Avena sativa</name>
    <name type="common">Oat</name>
    <dbReference type="NCBI Taxonomy" id="4498"/>
    <lineage>
        <taxon>Eukaryota</taxon>
        <taxon>Viridiplantae</taxon>
        <taxon>Streptophyta</taxon>
        <taxon>Embryophyta</taxon>
        <taxon>Tracheophyta</taxon>
        <taxon>Spermatophyta</taxon>
        <taxon>Magnoliopsida</taxon>
        <taxon>Liliopsida</taxon>
        <taxon>Poales</taxon>
        <taxon>Poaceae</taxon>
        <taxon>BOP clade</taxon>
        <taxon>Pooideae</taxon>
        <taxon>Poodae</taxon>
        <taxon>Poeae</taxon>
        <taxon>Poeae Chloroplast Group 1 (Aveneae type)</taxon>
        <taxon>Aveninae</taxon>
        <taxon>Avena</taxon>
    </lineage>
</organism>
<proteinExistence type="predicted"/>
<accession>A0ACD5X3Y7</accession>
<dbReference type="Proteomes" id="UP001732700">
    <property type="component" value="Chromosome 4C"/>
</dbReference>
<protein>
    <submittedName>
        <fullName evidence="1">Uncharacterized protein</fullName>
    </submittedName>
</protein>
<evidence type="ECO:0000313" key="2">
    <source>
        <dbReference type="Proteomes" id="UP001732700"/>
    </source>
</evidence>
<name>A0ACD5X3Y7_AVESA</name>
<sequence>MRASSSSREREERTDRVAVSQVHVTRYPSMEMKLSSGEVHGGAGCKKRPPSRLQKKAPASLQVEPAGPAAAAQASPSAWGDGRTPIPLLSPLVTPPAPLWEGAQGGGTQAEARSGGEAGFSPSLARHTSPGGSSGERHADEKINSPAPSPSGGWQHPAMPTLTPAPAPAPSPSGADGWRHPAMPAPVAEPASLAPLFKSQCTVEVRNAQQ</sequence>
<keyword evidence="2" id="KW-1185">Reference proteome</keyword>
<dbReference type="EnsemblPlants" id="AVESA.00010b.r2.4CG1325270.1">
    <property type="protein sequence ID" value="AVESA.00010b.r2.4CG1325270.1.CDS.1"/>
    <property type="gene ID" value="AVESA.00010b.r2.4CG1325270"/>
</dbReference>
<reference evidence="1" key="2">
    <citation type="submission" date="2025-09" db="UniProtKB">
        <authorList>
            <consortium name="EnsemblPlants"/>
        </authorList>
    </citation>
    <scope>IDENTIFICATION</scope>
</reference>
<reference evidence="1" key="1">
    <citation type="submission" date="2021-05" db="EMBL/GenBank/DDBJ databases">
        <authorList>
            <person name="Scholz U."/>
            <person name="Mascher M."/>
            <person name="Fiebig A."/>
        </authorList>
    </citation>
    <scope>NUCLEOTIDE SEQUENCE [LARGE SCALE GENOMIC DNA]</scope>
</reference>
<evidence type="ECO:0000313" key="1">
    <source>
        <dbReference type="EnsemblPlants" id="AVESA.00010b.r2.4CG1325270.1.CDS.1"/>
    </source>
</evidence>